<feature type="binding site" evidence="10">
    <location>
        <position position="54"/>
    </location>
    <ligand>
        <name>Mn(2+)</name>
        <dbReference type="ChEBI" id="CHEBI:29035"/>
        <label>2</label>
    </ligand>
</feature>
<dbReference type="GO" id="GO:0016787">
    <property type="term" value="F:hydrolase activity"/>
    <property type="evidence" value="ECO:0007669"/>
    <property type="project" value="UniProtKB-KW"/>
</dbReference>
<comment type="caution">
    <text evidence="10">Lacks conserved residue(s) required for the propagation of feature annotation.</text>
</comment>
<evidence type="ECO:0000313" key="13">
    <source>
        <dbReference type="Proteomes" id="UP001056201"/>
    </source>
</evidence>
<comment type="function">
    <text evidence="10">Hydrolyzes the pyrophosphate bond of UDP-2,3-diacylglucosamine to yield 2,3-diacylglucosamine 1-phosphate (lipid X) and UMP by catalyzing the attack of water at the alpha-P atom. Involved in the biosynthesis of lipid A, a phosphorylated glycolipid that anchors the lipopolysaccharide to the outer membrane of the cell.</text>
</comment>
<feature type="binding site" evidence="10">
    <location>
        <position position="23"/>
    </location>
    <ligand>
        <name>Mn(2+)</name>
        <dbReference type="ChEBI" id="CHEBI:29035"/>
        <label>1</label>
    </ligand>
</feature>
<evidence type="ECO:0000259" key="11">
    <source>
        <dbReference type="Pfam" id="PF00149"/>
    </source>
</evidence>
<dbReference type="EMBL" id="CP097636">
    <property type="protein sequence ID" value="URI11095.1"/>
    <property type="molecule type" value="Genomic_DNA"/>
</dbReference>
<evidence type="ECO:0000256" key="1">
    <source>
        <dbReference type="ARBA" id="ARBA00022475"/>
    </source>
</evidence>
<keyword evidence="4 10" id="KW-0441">Lipid A biosynthesis</keyword>
<gene>
    <name evidence="10" type="primary">lpxH</name>
    <name evidence="12" type="ORF">MW290_19190</name>
</gene>
<feature type="binding site" evidence="10">
    <location>
        <position position="129"/>
    </location>
    <ligand>
        <name>Mn(2+)</name>
        <dbReference type="ChEBI" id="CHEBI:29035"/>
        <label>2</label>
    </ligand>
</feature>
<dbReference type="RefSeq" id="WP_250199294.1">
    <property type="nucleotide sequence ID" value="NZ_CP097636.1"/>
</dbReference>
<evidence type="ECO:0000256" key="7">
    <source>
        <dbReference type="ARBA" id="ARBA00023098"/>
    </source>
</evidence>
<keyword evidence="8 10" id="KW-0472">Membrane</keyword>
<dbReference type="InterPro" id="IPR004843">
    <property type="entry name" value="Calcineurin-like_PHP"/>
</dbReference>
<keyword evidence="3 10" id="KW-0997">Cell inner membrane</keyword>
<evidence type="ECO:0000256" key="2">
    <source>
        <dbReference type="ARBA" id="ARBA00022516"/>
    </source>
</evidence>
<feature type="domain" description="Calcineurin-like phosphoesterase" evidence="11">
    <location>
        <begin position="20"/>
        <end position="215"/>
    </location>
</feature>
<evidence type="ECO:0000313" key="12">
    <source>
        <dbReference type="EMBL" id="URI11095.1"/>
    </source>
</evidence>
<name>A0ABY4SEU0_AQUTE</name>
<keyword evidence="2 10" id="KW-0444">Lipid biosynthesis</keyword>
<protein>
    <recommendedName>
        <fullName evidence="10">UDP-2,3-diacylglucosamine hydrolase</fullName>
        <ecNumber evidence="10">3.6.1.54</ecNumber>
    </recommendedName>
    <alternativeName>
        <fullName evidence="10">UDP-2,3-diacylglucosamine diphosphatase</fullName>
    </alternativeName>
</protein>
<keyword evidence="6 10" id="KW-0378">Hydrolase</keyword>
<comment type="pathway">
    <text evidence="10">Glycolipid biosynthesis; lipid IV(A) biosynthesis; lipid IV(A) from (3R)-3-hydroxytetradecanoyl-[acyl-carrier-protein] and UDP-N-acetyl-alpha-D-glucosamine: step 4/6.</text>
</comment>
<dbReference type="InterPro" id="IPR029052">
    <property type="entry name" value="Metallo-depent_PP-like"/>
</dbReference>
<dbReference type="Pfam" id="PF00149">
    <property type="entry name" value="Metallophos"/>
    <property type="match status" value="1"/>
</dbReference>
<dbReference type="PANTHER" id="PTHR34990:SF1">
    <property type="entry name" value="UDP-2,3-DIACYLGLUCOSAMINE HYDROLASE"/>
    <property type="match status" value="1"/>
</dbReference>
<feature type="binding site" evidence="10">
    <location>
        <position position="25"/>
    </location>
    <ligand>
        <name>Mn(2+)</name>
        <dbReference type="ChEBI" id="CHEBI:29035"/>
        <label>1</label>
    </ligand>
</feature>
<dbReference type="EC" id="3.6.1.54" evidence="10"/>
<evidence type="ECO:0000256" key="3">
    <source>
        <dbReference type="ARBA" id="ARBA00022519"/>
    </source>
</evidence>
<dbReference type="InterPro" id="IPR010138">
    <property type="entry name" value="UDP-diacylglucosamine_Hdrlase"/>
</dbReference>
<dbReference type="CDD" id="cd07398">
    <property type="entry name" value="MPP_YbbF-LpxH"/>
    <property type="match status" value="1"/>
</dbReference>
<keyword evidence="5 10" id="KW-0479">Metal-binding</keyword>
<comment type="catalytic activity">
    <reaction evidence="10">
        <text>UDP-2-N,3-O-bis[(3R)-3-hydroxytetradecanoyl]-alpha-D-glucosamine + H2O = 2-N,3-O-bis[(3R)-3-hydroxytetradecanoyl]-alpha-D-glucosaminyl 1-phosphate + UMP + 2 H(+)</text>
        <dbReference type="Rhea" id="RHEA:25213"/>
        <dbReference type="ChEBI" id="CHEBI:15377"/>
        <dbReference type="ChEBI" id="CHEBI:15378"/>
        <dbReference type="ChEBI" id="CHEBI:57865"/>
        <dbReference type="ChEBI" id="CHEBI:57957"/>
        <dbReference type="ChEBI" id="CHEBI:78847"/>
        <dbReference type="EC" id="3.6.1.54"/>
    </reaction>
</comment>
<feature type="binding site" evidence="10">
    <location>
        <position position="211"/>
    </location>
    <ligand>
        <name>Mn(2+)</name>
        <dbReference type="ChEBI" id="CHEBI:29035"/>
        <label>2</label>
    </ligand>
</feature>
<accession>A0ABY4SEU0</accession>
<dbReference type="SUPFAM" id="SSF56300">
    <property type="entry name" value="Metallo-dependent phosphatases"/>
    <property type="match status" value="1"/>
</dbReference>
<keyword evidence="13" id="KW-1185">Reference proteome</keyword>
<feature type="binding site" evidence="10">
    <location>
        <begin position="94"/>
        <end position="95"/>
    </location>
    <ligand>
        <name>substrate</name>
    </ligand>
</feature>
<feature type="binding site" evidence="10">
    <location>
        <position position="94"/>
    </location>
    <ligand>
        <name>Mn(2+)</name>
        <dbReference type="ChEBI" id="CHEBI:29035"/>
        <label>2</label>
    </ligand>
</feature>
<feature type="binding site" evidence="10">
    <location>
        <position position="179"/>
    </location>
    <ligand>
        <name>substrate</name>
    </ligand>
</feature>
<reference evidence="12" key="1">
    <citation type="submission" date="2022-05" db="EMBL/GenBank/DDBJ databases">
        <title>An RpoN-dependent PEP-CTERM gene is involved in floc formation of an Aquincola tertiaricarbonis strain.</title>
        <authorList>
            <person name="Qiu D."/>
            <person name="Xia M."/>
        </authorList>
    </citation>
    <scope>NUCLEOTIDE SEQUENCE</scope>
    <source>
        <strain evidence="12">RN12</strain>
    </source>
</reference>
<feature type="binding site" evidence="10">
    <location>
        <position position="137"/>
    </location>
    <ligand>
        <name>substrate</name>
    </ligand>
</feature>
<feature type="binding site" evidence="10">
    <location>
        <position position="211"/>
    </location>
    <ligand>
        <name>substrate</name>
    </ligand>
</feature>
<dbReference type="InterPro" id="IPR043461">
    <property type="entry name" value="LpxH-like"/>
</dbReference>
<feature type="binding site" evidence="10">
    <location>
        <position position="54"/>
    </location>
    <ligand>
        <name>Mn(2+)</name>
        <dbReference type="ChEBI" id="CHEBI:29035"/>
        <label>1</label>
    </ligand>
</feature>
<keyword evidence="1 10" id="KW-1003">Cell membrane</keyword>
<sequence>MTLPASAEVLAPPGWQCIEFISDLHLGPDTPHTFAAWAHYLQHTQADAVYLLGDVFEVWVGDDAAAEPGSFEQRCVTVLRQAAQHRRIGFMAGNRDFLLGQALLEALGLQALHDPTVFTAFGQRLLVTHGDLLCLDDSDYQAFRRQVRSTAWQQAFLAQPLALRRQQARQMRNASRAAQSGLTPDQWSEVDNHAAADWLQAADAPRMVHGHTHRPATHALRFGERQVLSDWDFEAARPRGDLLRWTAGGLSRHAVAPAP</sequence>
<comment type="subcellular location">
    <subcellularLocation>
        <location evidence="10">Cell inner membrane</location>
        <topology evidence="10">Peripheral membrane protein</topology>
        <orientation evidence="10">Cytoplasmic side</orientation>
    </subcellularLocation>
</comment>
<comment type="similarity">
    <text evidence="10">Belongs to the LpxH family.</text>
</comment>
<evidence type="ECO:0000256" key="5">
    <source>
        <dbReference type="ARBA" id="ARBA00022723"/>
    </source>
</evidence>
<evidence type="ECO:0000256" key="6">
    <source>
        <dbReference type="ARBA" id="ARBA00022801"/>
    </source>
</evidence>
<evidence type="ECO:0000256" key="9">
    <source>
        <dbReference type="ARBA" id="ARBA00023211"/>
    </source>
</evidence>
<dbReference type="PANTHER" id="PTHR34990">
    <property type="entry name" value="UDP-2,3-DIACYLGLUCOSAMINE HYDROLASE-RELATED"/>
    <property type="match status" value="1"/>
</dbReference>
<dbReference type="HAMAP" id="MF_00575">
    <property type="entry name" value="LpxH"/>
    <property type="match status" value="1"/>
</dbReference>
<dbReference type="Proteomes" id="UP001056201">
    <property type="component" value="Chromosome 2"/>
</dbReference>
<evidence type="ECO:0000256" key="4">
    <source>
        <dbReference type="ARBA" id="ARBA00022556"/>
    </source>
</evidence>
<proteinExistence type="inferred from homology"/>
<feature type="binding site" evidence="10">
    <location>
        <position position="213"/>
    </location>
    <ligand>
        <name>Mn(2+)</name>
        <dbReference type="ChEBI" id="CHEBI:29035"/>
        <label>1</label>
    </ligand>
</feature>
<organism evidence="12 13">
    <name type="scientific">Aquincola tertiaricarbonis</name>
    <dbReference type="NCBI Taxonomy" id="391953"/>
    <lineage>
        <taxon>Bacteria</taxon>
        <taxon>Pseudomonadati</taxon>
        <taxon>Pseudomonadota</taxon>
        <taxon>Betaproteobacteria</taxon>
        <taxon>Burkholderiales</taxon>
        <taxon>Sphaerotilaceae</taxon>
        <taxon>Aquincola</taxon>
    </lineage>
</organism>
<comment type="cofactor">
    <cofactor evidence="10">
        <name>Mn(2+)</name>
        <dbReference type="ChEBI" id="CHEBI:29035"/>
    </cofactor>
    <text evidence="10">Binds 2 Mn(2+) ions per subunit in a binuclear metal center.</text>
</comment>
<keyword evidence="7 10" id="KW-0443">Lipid metabolism</keyword>
<evidence type="ECO:0000256" key="10">
    <source>
        <dbReference type="HAMAP-Rule" id="MF_00575"/>
    </source>
</evidence>
<feature type="binding site" evidence="10">
    <location>
        <position position="175"/>
    </location>
    <ligand>
        <name>substrate</name>
    </ligand>
</feature>
<evidence type="ECO:0000256" key="8">
    <source>
        <dbReference type="ARBA" id="ARBA00023136"/>
    </source>
</evidence>
<dbReference type="NCBIfam" id="NF003743">
    <property type="entry name" value="PRK05340.1"/>
    <property type="match status" value="1"/>
</dbReference>
<keyword evidence="9 10" id="KW-0464">Manganese</keyword>
<dbReference type="Gene3D" id="3.60.21.10">
    <property type="match status" value="1"/>
</dbReference>